<name>A0A099KKL9_COLPS</name>
<dbReference type="RefSeq" id="WP_052093856.1">
    <property type="nucleotide sequence ID" value="NZ_JQEC01000044.1"/>
</dbReference>
<gene>
    <name evidence="3" type="ORF">GAB14E_0640</name>
</gene>
<evidence type="ECO:0000256" key="1">
    <source>
        <dbReference type="ARBA" id="ARBA00021843"/>
    </source>
</evidence>
<dbReference type="OrthoDB" id="4510475at2"/>
<dbReference type="Gene3D" id="3.40.50.1820">
    <property type="entry name" value="alpha/beta hydrolase"/>
    <property type="match status" value="1"/>
</dbReference>
<dbReference type="InterPro" id="IPR029058">
    <property type="entry name" value="AB_hydrolase_fold"/>
</dbReference>
<reference evidence="3 4" key="1">
    <citation type="submission" date="2014-08" db="EMBL/GenBank/DDBJ databases">
        <title>Genomic and Phenotypic Diversity of Colwellia psychrerythraea strains from Disparate Marine Basins.</title>
        <authorList>
            <person name="Techtmann S.M."/>
            <person name="Stelling S.C."/>
            <person name="Utturkar S.M."/>
            <person name="Alshibli N."/>
            <person name="Harris A."/>
            <person name="Brown S.D."/>
            <person name="Hazen T.C."/>
        </authorList>
    </citation>
    <scope>NUCLEOTIDE SEQUENCE [LARGE SCALE GENOMIC DNA]</scope>
    <source>
        <strain evidence="3 4">GAB14E</strain>
    </source>
</reference>
<dbReference type="Proteomes" id="UP000029868">
    <property type="component" value="Unassembled WGS sequence"/>
</dbReference>
<proteinExistence type="predicted"/>
<evidence type="ECO:0000313" key="4">
    <source>
        <dbReference type="Proteomes" id="UP000029868"/>
    </source>
</evidence>
<dbReference type="Pfam" id="PF00561">
    <property type="entry name" value="Abhydrolase_1"/>
    <property type="match status" value="1"/>
</dbReference>
<dbReference type="PANTHER" id="PTHR43722:SF1">
    <property type="entry name" value="PROLINE IMINOPEPTIDASE"/>
    <property type="match status" value="1"/>
</dbReference>
<dbReference type="PANTHER" id="PTHR43722">
    <property type="entry name" value="PROLINE IMINOPEPTIDASE"/>
    <property type="match status" value="1"/>
</dbReference>
<feature type="domain" description="AB hydrolase-1" evidence="2">
    <location>
        <begin position="90"/>
        <end position="465"/>
    </location>
</feature>
<dbReference type="InterPro" id="IPR000073">
    <property type="entry name" value="AB_hydrolase_1"/>
</dbReference>
<dbReference type="InterPro" id="IPR005944">
    <property type="entry name" value="Pro_iminopeptidase"/>
</dbReference>
<dbReference type="PATRIC" id="fig|28229.3.peg.3304"/>
<dbReference type="EMBL" id="JQEC01000044">
    <property type="protein sequence ID" value="KGJ90976.1"/>
    <property type="molecule type" value="Genomic_DNA"/>
</dbReference>
<evidence type="ECO:0000313" key="3">
    <source>
        <dbReference type="EMBL" id="KGJ90976.1"/>
    </source>
</evidence>
<sequence>MTLEYSKILASILFATTAIFTQLTQASTDDKQSIVYANETAIVFKTMDGKTTDAFEGFIQVPENRSKLDSRLISVKYVRFPATGNSKGSPIIYLSGGPGGSGIMTAKYPRFRFPLFMALREFGDVIALDQRGTGASKSAAKCISSQTLPMTKVLTQSQVTQLYQSAANECVDYWQKEGVDVNGYTTLESAEDINALRKHFKADKVTLWGISYGSHLALASLKSMQGKIDKIVIASAEGLNQTVKFPAQTDAYFGRLQQAINTQPDAAQLYPNITTLMHRVHQQLTEQPLLVQVPQKEGAAVDFLFQKYHMQILASAMIADPQRGVSQLLALYQELDSGSEVGLIKVLSRGYFNDNTISFELMSFAMDIASGITETRLAQVNQQAKTSLLGTALNFPMPHLNKAVKGLDLGDDFRTYPKSDVPTLLLTGTLDGRTYIDSQKAATKGLSNLTQVMVVNAGHNLFMSSPKVTAVIKTFLADEKINTKEIIIKLPSFVPRTKTAS</sequence>
<dbReference type="GO" id="GO:0004177">
    <property type="term" value="F:aminopeptidase activity"/>
    <property type="evidence" value="ECO:0007669"/>
    <property type="project" value="UniProtKB-EC"/>
</dbReference>
<dbReference type="AlphaFoldDB" id="A0A099KKL9"/>
<dbReference type="GO" id="GO:0005737">
    <property type="term" value="C:cytoplasm"/>
    <property type="evidence" value="ECO:0007669"/>
    <property type="project" value="InterPro"/>
</dbReference>
<accession>A0A099KKL9</accession>
<organism evidence="3 4">
    <name type="scientific">Colwellia psychrerythraea</name>
    <name type="common">Vibrio psychroerythus</name>
    <dbReference type="NCBI Taxonomy" id="28229"/>
    <lineage>
        <taxon>Bacteria</taxon>
        <taxon>Pseudomonadati</taxon>
        <taxon>Pseudomonadota</taxon>
        <taxon>Gammaproteobacteria</taxon>
        <taxon>Alteromonadales</taxon>
        <taxon>Colwelliaceae</taxon>
        <taxon>Colwellia</taxon>
    </lineage>
</organism>
<dbReference type="GO" id="GO:0006508">
    <property type="term" value="P:proteolysis"/>
    <property type="evidence" value="ECO:0007669"/>
    <property type="project" value="InterPro"/>
</dbReference>
<evidence type="ECO:0000259" key="2">
    <source>
        <dbReference type="Pfam" id="PF00561"/>
    </source>
</evidence>
<protein>
    <recommendedName>
        <fullName evidence="1">Proline iminopeptidase</fullName>
    </recommendedName>
</protein>
<dbReference type="SUPFAM" id="SSF53474">
    <property type="entry name" value="alpha/beta-Hydrolases"/>
    <property type="match status" value="1"/>
</dbReference>
<comment type="caution">
    <text evidence="3">The sequence shown here is derived from an EMBL/GenBank/DDBJ whole genome shotgun (WGS) entry which is preliminary data.</text>
</comment>